<protein>
    <submittedName>
        <fullName evidence="1">Uncharacterized protein</fullName>
    </submittedName>
</protein>
<gene>
    <name evidence="1" type="ORF">HKBW3S47_02427</name>
</gene>
<dbReference type="EMBL" id="BLSD01000423">
    <property type="protein sequence ID" value="GFP40730.1"/>
    <property type="molecule type" value="Genomic_DNA"/>
</dbReference>
<evidence type="ECO:0000313" key="1">
    <source>
        <dbReference type="EMBL" id="GFP40730.1"/>
    </source>
</evidence>
<comment type="caution">
    <text evidence="1">The sequence shown here is derived from an EMBL/GenBank/DDBJ whole genome shotgun (WGS) entry which is preliminary data.</text>
</comment>
<organism evidence="1 2">
    <name type="scientific">Candidatus Hakubella thermalkaliphila</name>
    <dbReference type="NCBI Taxonomy" id="2754717"/>
    <lineage>
        <taxon>Bacteria</taxon>
        <taxon>Bacillati</taxon>
        <taxon>Actinomycetota</taxon>
        <taxon>Actinomycetota incertae sedis</taxon>
        <taxon>Candidatus Hakubellales</taxon>
        <taxon>Candidatus Hakubellaceae</taxon>
        <taxon>Candidatus Hakubella</taxon>
    </lineage>
</organism>
<reference evidence="1 2" key="1">
    <citation type="journal article" date="2020" name="Front. Microbiol.">
        <title>Single-cell genomics of novel Actinobacteria with the Wood-Ljungdahl pathway discovered in a serpentinizing system.</title>
        <authorList>
            <person name="Merino N."/>
            <person name="Kawai M."/>
            <person name="Boyd E.S."/>
            <person name="Colman D.R."/>
            <person name="McGlynn S.E."/>
            <person name="Nealson K.H."/>
            <person name="Kurokawa K."/>
            <person name="Hongoh Y."/>
        </authorList>
    </citation>
    <scope>NUCLEOTIDE SEQUENCE [LARGE SCALE GENOMIC DNA]</scope>
    <source>
        <strain evidence="1 2">S47</strain>
    </source>
</reference>
<accession>A0A6V8Q8H4</accession>
<proteinExistence type="predicted"/>
<evidence type="ECO:0000313" key="2">
    <source>
        <dbReference type="Proteomes" id="UP000569018"/>
    </source>
</evidence>
<sequence length="33" mass="3770">MNEVAATAGYFVSRLDGKKILLEQLEENLEKLF</sequence>
<dbReference type="AlphaFoldDB" id="A0A6V8Q8H4"/>
<name>A0A6V8Q8H4_9ACTN</name>
<dbReference type="Proteomes" id="UP000569018">
    <property type="component" value="Unassembled WGS sequence"/>
</dbReference>